<sequence length="62" mass="7121">MLKNENPQLLTTDQKVSDLNPRGHKKGFPNQTRYQSGFFSAVISFIVNFLKGIGLFSMILWF</sequence>
<comment type="caution">
    <text evidence="3">The sequence shown here is derived from an EMBL/GenBank/DDBJ whole genome shotgun (WGS) entry which is preliminary data.</text>
</comment>
<feature type="transmembrane region" description="Helical" evidence="2">
    <location>
        <begin position="38"/>
        <end position="61"/>
    </location>
</feature>
<keyword evidence="2" id="KW-0472">Membrane</keyword>
<accession>A0A1V9F0F2</accession>
<dbReference type="Proteomes" id="UP000192610">
    <property type="component" value="Unassembled WGS sequence"/>
</dbReference>
<dbReference type="AlphaFoldDB" id="A0A1V9F0F2"/>
<dbReference type="EMBL" id="LVXG01000010">
    <property type="protein sequence ID" value="OQP51724.1"/>
    <property type="molecule type" value="Genomic_DNA"/>
</dbReference>
<keyword evidence="2" id="KW-1133">Transmembrane helix</keyword>
<proteinExistence type="predicted"/>
<organism evidence="3 4">
    <name type="scientific">Niastella yeongjuensis</name>
    <dbReference type="NCBI Taxonomy" id="354355"/>
    <lineage>
        <taxon>Bacteria</taxon>
        <taxon>Pseudomonadati</taxon>
        <taxon>Bacteroidota</taxon>
        <taxon>Chitinophagia</taxon>
        <taxon>Chitinophagales</taxon>
        <taxon>Chitinophagaceae</taxon>
        <taxon>Niastella</taxon>
    </lineage>
</organism>
<evidence type="ECO:0000313" key="3">
    <source>
        <dbReference type="EMBL" id="OQP51724.1"/>
    </source>
</evidence>
<evidence type="ECO:0000256" key="1">
    <source>
        <dbReference type="SAM" id="MobiDB-lite"/>
    </source>
</evidence>
<protein>
    <submittedName>
        <fullName evidence="3">Uncharacterized protein</fullName>
    </submittedName>
</protein>
<name>A0A1V9F0F2_9BACT</name>
<feature type="region of interest" description="Disordered" evidence="1">
    <location>
        <begin position="1"/>
        <end position="30"/>
    </location>
</feature>
<evidence type="ECO:0000256" key="2">
    <source>
        <dbReference type="SAM" id="Phobius"/>
    </source>
</evidence>
<keyword evidence="4" id="KW-1185">Reference proteome</keyword>
<feature type="compositionally biased region" description="Polar residues" evidence="1">
    <location>
        <begin position="1"/>
        <end position="14"/>
    </location>
</feature>
<evidence type="ECO:0000313" key="4">
    <source>
        <dbReference type="Proteomes" id="UP000192610"/>
    </source>
</evidence>
<gene>
    <name evidence="3" type="ORF">A4H97_26290</name>
</gene>
<reference evidence="4" key="1">
    <citation type="submission" date="2016-04" db="EMBL/GenBank/DDBJ databases">
        <authorList>
            <person name="Chen L."/>
            <person name="Zhuang W."/>
            <person name="Wang G."/>
        </authorList>
    </citation>
    <scope>NUCLEOTIDE SEQUENCE [LARGE SCALE GENOMIC DNA]</scope>
    <source>
        <strain evidence="4">17621</strain>
    </source>
</reference>
<keyword evidence="2" id="KW-0812">Transmembrane</keyword>